<name>A0A7R9LJJ8_9ACAR</name>
<dbReference type="GO" id="GO:0000978">
    <property type="term" value="F:RNA polymerase II cis-regulatory region sequence-specific DNA binding"/>
    <property type="evidence" value="ECO:0007669"/>
    <property type="project" value="TreeGrafter"/>
</dbReference>
<evidence type="ECO:0000313" key="8">
    <source>
        <dbReference type="EMBL" id="CAD7642118.1"/>
    </source>
</evidence>
<keyword evidence="4" id="KW-0862">Zinc</keyword>
<dbReference type="PROSITE" id="PS50157">
    <property type="entry name" value="ZINC_FINGER_C2H2_2"/>
    <property type="match status" value="8"/>
</dbReference>
<feature type="domain" description="C2H2-type" evidence="7">
    <location>
        <begin position="166"/>
        <end position="196"/>
    </location>
</feature>
<keyword evidence="9" id="KW-1185">Reference proteome</keyword>
<evidence type="ECO:0000259" key="7">
    <source>
        <dbReference type="PROSITE" id="PS50157"/>
    </source>
</evidence>
<evidence type="ECO:0000256" key="3">
    <source>
        <dbReference type="ARBA" id="ARBA00022771"/>
    </source>
</evidence>
<proteinExistence type="predicted"/>
<keyword evidence="3 5" id="KW-0863">Zinc-finger</keyword>
<evidence type="ECO:0000256" key="2">
    <source>
        <dbReference type="ARBA" id="ARBA00022737"/>
    </source>
</evidence>
<evidence type="ECO:0000313" key="9">
    <source>
        <dbReference type="Proteomes" id="UP000759131"/>
    </source>
</evidence>
<keyword evidence="1" id="KW-0479">Metal-binding</keyword>
<dbReference type="Pfam" id="PF00096">
    <property type="entry name" value="zf-C2H2"/>
    <property type="match status" value="2"/>
</dbReference>
<evidence type="ECO:0000256" key="6">
    <source>
        <dbReference type="SAM" id="MobiDB-lite"/>
    </source>
</evidence>
<dbReference type="Proteomes" id="UP000759131">
    <property type="component" value="Unassembled WGS sequence"/>
</dbReference>
<dbReference type="PROSITE" id="PS00028">
    <property type="entry name" value="ZINC_FINGER_C2H2_1"/>
    <property type="match status" value="8"/>
</dbReference>
<dbReference type="InterPro" id="IPR013087">
    <property type="entry name" value="Znf_C2H2_type"/>
</dbReference>
<feature type="domain" description="C2H2-type" evidence="7">
    <location>
        <begin position="373"/>
        <end position="403"/>
    </location>
</feature>
<dbReference type="PANTHER" id="PTHR14003:SF19">
    <property type="entry name" value="YY2 TRANSCRIPTION FACTOR"/>
    <property type="match status" value="1"/>
</dbReference>
<dbReference type="OrthoDB" id="6407147at2759"/>
<feature type="domain" description="C2H2-type" evidence="7">
    <location>
        <begin position="256"/>
        <end position="284"/>
    </location>
</feature>
<dbReference type="GO" id="GO:0031519">
    <property type="term" value="C:PcG protein complex"/>
    <property type="evidence" value="ECO:0007669"/>
    <property type="project" value="TreeGrafter"/>
</dbReference>
<dbReference type="EMBL" id="CAJPIZ010026541">
    <property type="protein sequence ID" value="CAG2119048.1"/>
    <property type="molecule type" value="Genomic_DNA"/>
</dbReference>
<feature type="compositionally biased region" description="Basic and acidic residues" evidence="6">
    <location>
        <begin position="1"/>
        <end position="13"/>
    </location>
</feature>
<sequence>MDDKSVQKSEKSCENSTTTSLKRKYKDRTRDANGKPSLDSHPVPEDITSSDDNKHSVRQLIQTEDTRSEPKKTLNGNKLMITTKERHKKQNKTESDESEDNSDHNWEQTLSDEEMDDKNGKKKRKYVKKSEKSGENLKTTTTTLKKKYKEKRFVSADGKRFRPKPFICEYIGCEKRVVDYEQLLAHIRVRHTMERPFGCDVCHKTYPIERYLRIHQKMHTEDNRQFRCSWVGCDSAFRTKQFLRDHFRTHEQLRQYACDECDQRFNTSRNLQAHKNGRHSTARPYTCDWPACEATYKDTTMLKRHKETHLGVRQYVCDREGCGKGFVTNHGLYQHKRQHLRPFACSWPACEHRFGSNDKLVDHMNSHQGLRVVECPVEGCDKTFTSKPCARQHLRQVHKYKTTEEEI</sequence>
<dbReference type="AlphaFoldDB" id="A0A7R9LJJ8"/>
<dbReference type="SUPFAM" id="SSF57667">
    <property type="entry name" value="beta-beta-alpha zinc fingers"/>
    <property type="match status" value="4"/>
</dbReference>
<accession>A0A7R9LJJ8</accession>
<feature type="domain" description="C2H2-type" evidence="7">
    <location>
        <begin position="285"/>
        <end position="314"/>
    </location>
</feature>
<evidence type="ECO:0000256" key="4">
    <source>
        <dbReference type="ARBA" id="ARBA00022833"/>
    </source>
</evidence>
<reference evidence="8" key="1">
    <citation type="submission" date="2020-11" db="EMBL/GenBank/DDBJ databases">
        <authorList>
            <person name="Tran Van P."/>
        </authorList>
    </citation>
    <scope>NUCLEOTIDE SEQUENCE</scope>
</reference>
<dbReference type="InterPro" id="IPR036236">
    <property type="entry name" value="Znf_C2H2_sf"/>
</dbReference>
<feature type="domain" description="C2H2-type" evidence="7">
    <location>
        <begin position="197"/>
        <end position="224"/>
    </location>
</feature>
<feature type="region of interest" description="Disordered" evidence="6">
    <location>
        <begin position="1"/>
        <end position="138"/>
    </location>
</feature>
<dbReference type="SMART" id="SM00355">
    <property type="entry name" value="ZnF_C2H2"/>
    <property type="match status" value="8"/>
</dbReference>
<organism evidence="8">
    <name type="scientific">Medioppia subpectinata</name>
    <dbReference type="NCBI Taxonomy" id="1979941"/>
    <lineage>
        <taxon>Eukaryota</taxon>
        <taxon>Metazoa</taxon>
        <taxon>Ecdysozoa</taxon>
        <taxon>Arthropoda</taxon>
        <taxon>Chelicerata</taxon>
        <taxon>Arachnida</taxon>
        <taxon>Acari</taxon>
        <taxon>Acariformes</taxon>
        <taxon>Sarcoptiformes</taxon>
        <taxon>Oribatida</taxon>
        <taxon>Brachypylina</taxon>
        <taxon>Oppioidea</taxon>
        <taxon>Oppiidae</taxon>
        <taxon>Medioppia</taxon>
    </lineage>
</organism>
<dbReference type="GO" id="GO:0008270">
    <property type="term" value="F:zinc ion binding"/>
    <property type="evidence" value="ECO:0007669"/>
    <property type="project" value="UniProtKB-KW"/>
</dbReference>
<dbReference type="Gene3D" id="3.30.160.60">
    <property type="entry name" value="Classic Zinc Finger"/>
    <property type="match status" value="7"/>
</dbReference>
<dbReference type="GO" id="GO:0000785">
    <property type="term" value="C:chromatin"/>
    <property type="evidence" value="ECO:0007669"/>
    <property type="project" value="TreeGrafter"/>
</dbReference>
<feature type="compositionally biased region" description="Basic and acidic residues" evidence="6">
    <location>
        <begin position="91"/>
        <end position="106"/>
    </location>
</feature>
<keyword evidence="2" id="KW-0677">Repeat</keyword>
<dbReference type="GO" id="GO:0000981">
    <property type="term" value="F:DNA-binding transcription factor activity, RNA polymerase II-specific"/>
    <property type="evidence" value="ECO:0007669"/>
    <property type="project" value="TreeGrafter"/>
</dbReference>
<feature type="domain" description="C2H2-type" evidence="7">
    <location>
        <begin position="343"/>
        <end position="372"/>
    </location>
</feature>
<feature type="domain" description="C2H2-type" evidence="7">
    <location>
        <begin position="226"/>
        <end position="255"/>
    </location>
</feature>
<dbReference type="GO" id="GO:0005667">
    <property type="term" value="C:transcription regulator complex"/>
    <property type="evidence" value="ECO:0007669"/>
    <property type="project" value="TreeGrafter"/>
</dbReference>
<dbReference type="PANTHER" id="PTHR14003">
    <property type="entry name" value="TRANSCRIPTIONAL REPRESSOR PROTEIN YY"/>
    <property type="match status" value="1"/>
</dbReference>
<feature type="domain" description="C2H2-type" evidence="7">
    <location>
        <begin position="315"/>
        <end position="339"/>
    </location>
</feature>
<gene>
    <name evidence="8" type="ORF">OSB1V03_LOCUS18998</name>
</gene>
<evidence type="ECO:0000256" key="1">
    <source>
        <dbReference type="ARBA" id="ARBA00022723"/>
    </source>
</evidence>
<evidence type="ECO:0000256" key="5">
    <source>
        <dbReference type="PROSITE-ProRule" id="PRU00042"/>
    </source>
</evidence>
<dbReference type="EMBL" id="OC881116">
    <property type="protein sequence ID" value="CAD7642118.1"/>
    <property type="molecule type" value="Genomic_DNA"/>
</dbReference>
<protein>
    <recommendedName>
        <fullName evidence="7">C2H2-type domain-containing protein</fullName>
    </recommendedName>
</protein>